<dbReference type="CDD" id="cd03747">
    <property type="entry name" value="Ntn_PGA_like"/>
    <property type="match status" value="1"/>
</dbReference>
<evidence type="ECO:0000256" key="4">
    <source>
        <dbReference type="ARBA" id="ARBA00038735"/>
    </source>
</evidence>
<dbReference type="STRING" id="1859457.BET10_05390"/>
<dbReference type="PANTHER" id="PTHR34218:SF4">
    <property type="entry name" value="ACYL-HOMOSERINE LACTONE ACYLASE QUIP"/>
    <property type="match status" value="1"/>
</dbReference>
<dbReference type="Pfam" id="PF01804">
    <property type="entry name" value="Penicil_amidase"/>
    <property type="match status" value="1"/>
</dbReference>
<dbReference type="InterPro" id="IPR014395">
    <property type="entry name" value="Pen/GL7ACA/AHL_acylase"/>
</dbReference>
<dbReference type="InterPro" id="IPR043146">
    <property type="entry name" value="Penicillin_amidase_N_B-knob"/>
</dbReference>
<comment type="caution">
    <text evidence="7">The sequence shown here is derived from an EMBL/GenBank/DDBJ whole genome shotgun (WGS) entry which is preliminary data.</text>
</comment>
<sequence length="764" mass="84601">MLKILKWLLAPLVILALAATAMVYGLLSLSLPMLDGKQTSRAISADVSVARDNLGQAVIEAQNRQDVAYGLGFAHGQDRFFQMDLLRRNAAGELSELFGEAALNLDKQMRFHQFRERSEQIYAQLSQSHQDVLTAYTQGVNDGQAQAGFNTFEYYLTGGQVRAWQPADSLLVIFAMYLDLQAGNFERDEALIHIDSVFGADMKAFLTQPSRYQAALDGSELPVGDVPIPALEVSNVPVVARHIESLPHYGSNNWAVTGALTMTNKAMLSDDMHLGLNVPAIWYRAQLNYQFEGEKVQVTGVSLPGAPAIVVGTNNKVAWGFTNGYLDVADWVELDERTNTWKEIEKIVLPNGELHQYELTMSEFGPVKVFNGKQYALSWVAHQSYAVNLDLLEFERVRDVSEALAQAADVGIPVQNLMVVDDSGQAGWQPMGAIPKRNEPADLAVRAADYPTGWQQNESQRPSVVNPDDGRLWSANARVMSVTDHQRFGDGGYALGARAQQIRDRLQGKQPFNERDFNQLQQDNEALFLTPWHEHLTQLLNASEQSKQQYAADLKYLAAWQACACAESVGYTLVKHFRAAVIDVALAPIEEKLRARDSSLSKIKNYLEPALWQLLKAQPGSWLNGHKDWTALQLAAYERAKASLTASHGTQMDAWRWGNVNALNIRHPFSQQLPILSGLLDMPRMSAFGDTFMPAVQGPSFGASQRFIAQPGELDKAIMTIAGGQSGHPLSEFYRAGFEAYANGEATPLLPGEFIHQLKIQALR</sequence>
<proteinExistence type="inferred from homology"/>
<evidence type="ECO:0000256" key="6">
    <source>
        <dbReference type="PIRSR" id="PIRSR001227-2"/>
    </source>
</evidence>
<dbReference type="InterPro" id="IPR029055">
    <property type="entry name" value="Ntn_hydrolases_N"/>
</dbReference>
<feature type="active site" description="Nucleophile" evidence="5">
    <location>
        <position position="251"/>
    </location>
</feature>
<keyword evidence="6" id="KW-0479">Metal-binding</keyword>
<keyword evidence="6" id="KW-0106">Calcium</keyword>
<gene>
    <name evidence="7" type="ORF">BET10_05390</name>
</gene>
<dbReference type="OrthoDB" id="9760084at2"/>
<evidence type="ECO:0000256" key="2">
    <source>
        <dbReference type="ARBA" id="ARBA00022801"/>
    </source>
</evidence>
<keyword evidence="2 7" id="KW-0378">Hydrolase</keyword>
<accession>A0A1S1MZL6</accession>
<dbReference type="GO" id="GO:0017000">
    <property type="term" value="P:antibiotic biosynthetic process"/>
    <property type="evidence" value="ECO:0007669"/>
    <property type="project" value="InterPro"/>
</dbReference>
<dbReference type="InterPro" id="IPR002692">
    <property type="entry name" value="S45"/>
</dbReference>
<evidence type="ECO:0000256" key="1">
    <source>
        <dbReference type="ARBA" id="ARBA00006586"/>
    </source>
</evidence>
<dbReference type="RefSeq" id="WP_070983463.1">
    <property type="nucleotide sequence ID" value="NZ_MKJU01000007.1"/>
</dbReference>
<name>A0A1S1MZL6_9GAMM</name>
<feature type="binding site" evidence="6">
    <location>
        <position position="327"/>
    </location>
    <ligand>
        <name>Ca(2+)</name>
        <dbReference type="ChEBI" id="CHEBI:29108"/>
    </ligand>
</feature>
<keyword evidence="3" id="KW-0865">Zymogen</keyword>
<dbReference type="SUPFAM" id="SSF56235">
    <property type="entry name" value="N-terminal nucleophile aminohydrolases (Ntn hydrolases)"/>
    <property type="match status" value="1"/>
</dbReference>
<dbReference type="EMBL" id="MKJU01000007">
    <property type="protein sequence ID" value="OHU92486.1"/>
    <property type="molecule type" value="Genomic_DNA"/>
</dbReference>
<dbReference type="Gene3D" id="2.30.120.10">
    <property type="match status" value="1"/>
</dbReference>
<protein>
    <submittedName>
        <fullName evidence="7">Hydrolase</fullName>
    </submittedName>
</protein>
<dbReference type="InterPro" id="IPR043147">
    <property type="entry name" value="Penicillin_amidase_A-knob"/>
</dbReference>
<comment type="cofactor">
    <cofactor evidence="6">
        <name>Ca(2+)</name>
        <dbReference type="ChEBI" id="CHEBI:29108"/>
    </cofactor>
    <text evidence="6">Binds 1 Ca(2+) ion per dimer.</text>
</comment>
<dbReference type="Proteomes" id="UP000179786">
    <property type="component" value="Unassembled WGS sequence"/>
</dbReference>
<dbReference type="Gene3D" id="3.60.20.10">
    <property type="entry name" value="Glutamine Phosphoribosylpyrophosphate, subunit 1, domain 1"/>
    <property type="match status" value="1"/>
</dbReference>
<feature type="binding site" evidence="6">
    <location>
        <position position="330"/>
    </location>
    <ligand>
        <name>Ca(2+)</name>
        <dbReference type="ChEBI" id="CHEBI:29108"/>
    </ligand>
</feature>
<dbReference type="InterPro" id="IPR023343">
    <property type="entry name" value="Penicillin_amidase_dom1"/>
</dbReference>
<comment type="subunit">
    <text evidence="4">Heterodimer of an alpha subunit and a beta subunit processed from the same precursor.</text>
</comment>
<evidence type="ECO:0000256" key="5">
    <source>
        <dbReference type="PIRSR" id="PIRSR001227-1"/>
    </source>
</evidence>
<dbReference type="GO" id="GO:0046872">
    <property type="term" value="F:metal ion binding"/>
    <property type="evidence" value="ECO:0007669"/>
    <property type="project" value="UniProtKB-KW"/>
</dbReference>
<organism evidence="7 8">
    <name type="scientific">Pseudoalteromonas amylolytica</name>
    <dbReference type="NCBI Taxonomy" id="1859457"/>
    <lineage>
        <taxon>Bacteria</taxon>
        <taxon>Pseudomonadati</taxon>
        <taxon>Pseudomonadota</taxon>
        <taxon>Gammaproteobacteria</taxon>
        <taxon>Alteromonadales</taxon>
        <taxon>Pseudoalteromonadaceae</taxon>
        <taxon>Pseudoalteromonas</taxon>
    </lineage>
</organism>
<evidence type="ECO:0000256" key="3">
    <source>
        <dbReference type="ARBA" id="ARBA00023145"/>
    </source>
</evidence>
<keyword evidence="8" id="KW-1185">Reference proteome</keyword>
<evidence type="ECO:0000313" key="8">
    <source>
        <dbReference type="Proteomes" id="UP000179786"/>
    </source>
</evidence>
<comment type="similarity">
    <text evidence="1">Belongs to the peptidase S45 family.</text>
</comment>
<dbReference type="PANTHER" id="PTHR34218">
    <property type="entry name" value="PEPTIDASE S45 PENICILLIN AMIDASE"/>
    <property type="match status" value="1"/>
</dbReference>
<dbReference type="PIRSF" id="PIRSF001227">
    <property type="entry name" value="Pen_acylase"/>
    <property type="match status" value="1"/>
</dbReference>
<dbReference type="AlphaFoldDB" id="A0A1S1MZL6"/>
<reference evidence="7 8" key="1">
    <citation type="submission" date="2016-09" db="EMBL/GenBank/DDBJ databases">
        <title>Pseudoalteromonas amylolytica sp. nov., isolated from the surface seawater.</title>
        <authorList>
            <person name="Wu Y.-H."/>
            <person name="Cheng H."/>
            <person name="Jin X.-B."/>
            <person name="Wang C.-S."/>
            <person name="Xu X.-W."/>
        </authorList>
    </citation>
    <scope>NUCLEOTIDE SEQUENCE [LARGE SCALE GENOMIC DNA]</scope>
    <source>
        <strain evidence="7 8">JW1</strain>
    </source>
</reference>
<dbReference type="Gene3D" id="1.10.439.10">
    <property type="entry name" value="Penicillin Amidohydrolase, domain 1"/>
    <property type="match status" value="1"/>
</dbReference>
<dbReference type="Gene3D" id="1.10.1400.10">
    <property type="match status" value="1"/>
</dbReference>
<dbReference type="GO" id="GO:0016811">
    <property type="term" value="F:hydrolase activity, acting on carbon-nitrogen (but not peptide) bonds, in linear amides"/>
    <property type="evidence" value="ECO:0007669"/>
    <property type="project" value="InterPro"/>
</dbReference>
<evidence type="ECO:0000313" key="7">
    <source>
        <dbReference type="EMBL" id="OHU92486.1"/>
    </source>
</evidence>